<sequence length="19" mass="2307">MRTKPISKSIDNFRHTHTH</sequence>
<dbReference type="Proteomes" id="UP000663848">
    <property type="component" value="Unassembled WGS sequence"/>
</dbReference>
<feature type="non-terminal residue" evidence="1">
    <location>
        <position position="19"/>
    </location>
</feature>
<reference evidence="1" key="1">
    <citation type="submission" date="2021-02" db="EMBL/GenBank/DDBJ databases">
        <authorList>
            <person name="Nowell W R."/>
        </authorList>
    </citation>
    <scope>NUCLEOTIDE SEQUENCE</scope>
</reference>
<comment type="caution">
    <text evidence="1">The sequence shown here is derived from an EMBL/GenBank/DDBJ whole genome shotgun (WGS) entry which is preliminary data.</text>
</comment>
<proteinExistence type="predicted"/>
<organism evidence="1 2">
    <name type="scientific">Rotaria socialis</name>
    <dbReference type="NCBI Taxonomy" id="392032"/>
    <lineage>
        <taxon>Eukaryota</taxon>
        <taxon>Metazoa</taxon>
        <taxon>Spiralia</taxon>
        <taxon>Gnathifera</taxon>
        <taxon>Rotifera</taxon>
        <taxon>Eurotatoria</taxon>
        <taxon>Bdelloidea</taxon>
        <taxon>Philodinida</taxon>
        <taxon>Philodinidae</taxon>
        <taxon>Rotaria</taxon>
    </lineage>
</organism>
<evidence type="ECO:0000313" key="2">
    <source>
        <dbReference type="Proteomes" id="UP000663848"/>
    </source>
</evidence>
<evidence type="ECO:0000313" key="1">
    <source>
        <dbReference type="EMBL" id="CAF5059364.1"/>
    </source>
</evidence>
<dbReference type="EMBL" id="CAJOBR010054930">
    <property type="protein sequence ID" value="CAF5059364.1"/>
    <property type="molecule type" value="Genomic_DNA"/>
</dbReference>
<protein>
    <submittedName>
        <fullName evidence="1">Uncharacterized protein</fullName>
    </submittedName>
</protein>
<accession>A0A822D181</accession>
<gene>
    <name evidence="1" type="ORF">QYT958_LOCUS42553</name>
</gene>
<name>A0A822D181_9BILA</name>
<dbReference type="AlphaFoldDB" id="A0A822D181"/>